<proteinExistence type="inferred from homology"/>
<evidence type="ECO:0000256" key="5">
    <source>
        <dbReference type="ARBA" id="ARBA00022692"/>
    </source>
</evidence>
<dbReference type="InterPro" id="IPR037185">
    <property type="entry name" value="EmrE-like"/>
</dbReference>
<keyword evidence="6 8" id="KW-1133">Transmembrane helix</keyword>
<dbReference type="InterPro" id="IPR000620">
    <property type="entry name" value="EamA_dom"/>
</dbReference>
<comment type="similarity">
    <text evidence="2">Belongs to the EamA transporter family.</text>
</comment>
<dbReference type="Proteomes" id="UP000216361">
    <property type="component" value="Unassembled WGS sequence"/>
</dbReference>
<feature type="transmembrane region" description="Helical" evidence="8">
    <location>
        <begin position="154"/>
        <end position="170"/>
    </location>
</feature>
<protein>
    <submittedName>
        <fullName evidence="10">Protein RarD</fullName>
    </submittedName>
</protein>
<keyword evidence="11" id="KW-1185">Reference proteome</keyword>
<dbReference type="NCBIfam" id="TIGR00688">
    <property type="entry name" value="rarD"/>
    <property type="match status" value="1"/>
</dbReference>
<feature type="transmembrane region" description="Helical" evidence="8">
    <location>
        <begin position="219"/>
        <end position="237"/>
    </location>
</feature>
<keyword evidence="7 8" id="KW-0472">Membrane</keyword>
<dbReference type="AlphaFoldDB" id="A0A255XWM1"/>
<dbReference type="Pfam" id="PF00892">
    <property type="entry name" value="EamA"/>
    <property type="match status" value="1"/>
</dbReference>
<accession>A0A255XWM1</accession>
<dbReference type="PANTHER" id="PTHR22911">
    <property type="entry name" value="ACYL-MALONYL CONDENSING ENZYME-RELATED"/>
    <property type="match status" value="1"/>
</dbReference>
<sequence length="301" mass="32146">MPPADRSPQTIGYLCALLAFGSWGIAPLYFRLLGAVPTTDMLAHRIVWTLLALALIVCVTGRLRQVIATLRQPKLLGRLVISGLLIGLNWGVWLWAISSGHVLDSSLGYFINPLVNVVLGVLVLKETLTRRQGVAVGIAALGVLGLVIGGGQFPWIALTLALSFGLYGLVRKITPVDALVGLFFETALVFTPCIAWLTWRAMTDPSGIGVFFPSPSLSALLIGTSIVTIVPLAAFVAATRRLPYATIGIFQYISPSGQFLLGVAVYGESFTQGHAIAFGCIWLSLALYTSELLRKARVAAA</sequence>
<feature type="transmembrane region" description="Helical" evidence="8">
    <location>
        <begin position="42"/>
        <end position="63"/>
    </location>
</feature>
<dbReference type="SUPFAM" id="SSF103481">
    <property type="entry name" value="Multidrug resistance efflux transporter EmrE"/>
    <property type="match status" value="2"/>
</dbReference>
<evidence type="ECO:0000256" key="2">
    <source>
        <dbReference type="ARBA" id="ARBA00007362"/>
    </source>
</evidence>
<dbReference type="PANTHER" id="PTHR22911:SF137">
    <property type="entry name" value="SOLUTE CARRIER FAMILY 35 MEMBER G2-RELATED"/>
    <property type="match status" value="1"/>
</dbReference>
<dbReference type="OrthoDB" id="369870at2"/>
<dbReference type="GO" id="GO:0005886">
    <property type="term" value="C:plasma membrane"/>
    <property type="evidence" value="ECO:0007669"/>
    <property type="project" value="UniProtKB-SubCell"/>
</dbReference>
<dbReference type="InterPro" id="IPR004626">
    <property type="entry name" value="RarD"/>
</dbReference>
<feature type="domain" description="EamA" evidence="9">
    <location>
        <begin position="11"/>
        <end position="147"/>
    </location>
</feature>
<evidence type="ECO:0000256" key="6">
    <source>
        <dbReference type="ARBA" id="ARBA00022989"/>
    </source>
</evidence>
<evidence type="ECO:0000256" key="8">
    <source>
        <dbReference type="SAM" id="Phobius"/>
    </source>
</evidence>
<feature type="transmembrane region" description="Helical" evidence="8">
    <location>
        <begin position="107"/>
        <end position="124"/>
    </location>
</feature>
<evidence type="ECO:0000313" key="11">
    <source>
        <dbReference type="Proteomes" id="UP000216361"/>
    </source>
</evidence>
<evidence type="ECO:0000256" key="3">
    <source>
        <dbReference type="ARBA" id="ARBA00022448"/>
    </source>
</evidence>
<keyword evidence="5 8" id="KW-0812">Transmembrane</keyword>
<gene>
    <name evidence="10" type="primary">rarD</name>
    <name evidence="10" type="ORF">CHR90_03860</name>
</gene>
<evidence type="ECO:0000256" key="7">
    <source>
        <dbReference type="ARBA" id="ARBA00023136"/>
    </source>
</evidence>
<feature type="transmembrane region" description="Helical" evidence="8">
    <location>
        <begin position="75"/>
        <end position="95"/>
    </location>
</feature>
<feature type="transmembrane region" description="Helical" evidence="8">
    <location>
        <begin position="249"/>
        <end position="267"/>
    </location>
</feature>
<evidence type="ECO:0000313" key="10">
    <source>
        <dbReference type="EMBL" id="OYQ20795.1"/>
    </source>
</evidence>
<feature type="transmembrane region" description="Helical" evidence="8">
    <location>
        <begin position="273"/>
        <end position="293"/>
    </location>
</feature>
<feature type="transmembrane region" description="Helical" evidence="8">
    <location>
        <begin position="12"/>
        <end position="30"/>
    </location>
</feature>
<dbReference type="RefSeq" id="WP_094407663.1">
    <property type="nucleotide sequence ID" value="NZ_BMJZ01000008.1"/>
</dbReference>
<evidence type="ECO:0000256" key="4">
    <source>
        <dbReference type="ARBA" id="ARBA00022475"/>
    </source>
</evidence>
<name>A0A255XWM1_9PROT</name>
<evidence type="ECO:0000256" key="1">
    <source>
        <dbReference type="ARBA" id="ARBA00004651"/>
    </source>
</evidence>
<keyword evidence="4" id="KW-1003">Cell membrane</keyword>
<comment type="subcellular location">
    <subcellularLocation>
        <location evidence="1">Cell membrane</location>
        <topology evidence="1">Multi-pass membrane protein</topology>
    </subcellularLocation>
</comment>
<organism evidence="10 11">
    <name type="scientific">Elstera cyanobacteriorum</name>
    <dbReference type="NCBI Taxonomy" id="2022747"/>
    <lineage>
        <taxon>Bacteria</taxon>
        <taxon>Pseudomonadati</taxon>
        <taxon>Pseudomonadota</taxon>
        <taxon>Alphaproteobacteria</taxon>
        <taxon>Rhodospirillales</taxon>
        <taxon>Rhodospirillaceae</taxon>
        <taxon>Elstera</taxon>
    </lineage>
</organism>
<feature type="transmembrane region" description="Helical" evidence="8">
    <location>
        <begin position="131"/>
        <end position="148"/>
    </location>
</feature>
<evidence type="ECO:0000259" key="9">
    <source>
        <dbReference type="Pfam" id="PF00892"/>
    </source>
</evidence>
<feature type="transmembrane region" description="Helical" evidence="8">
    <location>
        <begin position="182"/>
        <end position="199"/>
    </location>
</feature>
<keyword evidence="3" id="KW-0813">Transport</keyword>
<reference evidence="10 11" key="1">
    <citation type="submission" date="2017-07" db="EMBL/GenBank/DDBJ databases">
        <title>Elstera cyanobacteriorum sp. nov., a novel bacterium isolated from cyanobacterial aggregates in a eutrophic lake.</title>
        <authorList>
            <person name="Cai H."/>
        </authorList>
    </citation>
    <scope>NUCLEOTIDE SEQUENCE [LARGE SCALE GENOMIC DNA]</scope>
    <source>
        <strain evidence="10 11">TH019</strain>
    </source>
</reference>
<dbReference type="EMBL" id="NOXS01000026">
    <property type="protein sequence ID" value="OYQ20795.1"/>
    <property type="molecule type" value="Genomic_DNA"/>
</dbReference>
<comment type="caution">
    <text evidence="10">The sequence shown here is derived from an EMBL/GenBank/DDBJ whole genome shotgun (WGS) entry which is preliminary data.</text>
</comment>